<dbReference type="PANTHER" id="PTHR11615">
    <property type="entry name" value="NITRATE, FORMATE, IRON DEHYDROGENASE"/>
    <property type="match status" value="1"/>
</dbReference>
<dbReference type="EMBL" id="AM396956">
    <property type="protein sequence ID" value="CAL36953.1"/>
    <property type="molecule type" value="Genomic_DNA"/>
</dbReference>
<dbReference type="InterPro" id="IPR004108">
    <property type="entry name" value="Fe_hydrogenase_lsu_C"/>
</dbReference>
<evidence type="ECO:0000313" key="3">
    <source>
        <dbReference type="EMBL" id="CAL36953.1"/>
    </source>
</evidence>
<feature type="non-terminal residue" evidence="3">
    <location>
        <position position="121"/>
    </location>
</feature>
<dbReference type="InterPro" id="IPR009016">
    <property type="entry name" value="Fe_hydrogenase"/>
</dbReference>
<feature type="domain" description="Iron hydrogenase large subunit C-terminal" evidence="2">
    <location>
        <begin position="1"/>
        <end position="121"/>
    </location>
</feature>
<evidence type="ECO:0000259" key="2">
    <source>
        <dbReference type="Pfam" id="PF02906"/>
    </source>
</evidence>
<evidence type="ECO:0000256" key="1">
    <source>
        <dbReference type="ARBA" id="ARBA00006596"/>
    </source>
</evidence>
<dbReference type="SUPFAM" id="SSF53920">
    <property type="entry name" value="Fe-only hydrogenase"/>
    <property type="match status" value="1"/>
</dbReference>
<dbReference type="Pfam" id="PF02906">
    <property type="entry name" value="Fe_hyd_lg_C"/>
    <property type="match status" value="1"/>
</dbReference>
<sequence>PAWVNYVEQSAPELIPHLSSCRSPMSMLAPVVKEEFSQMMKVNINQIYHVGIMPCIAKKDEIERPQLVMENGDKIVDKVISTRELARWIKEAGINYKDLPESNFDEPYSEASGGGAIFCAT</sequence>
<accession>A9DFJ4</accession>
<comment type="similarity">
    <text evidence="1">Belongs to the NARF family.</text>
</comment>
<feature type="non-terminal residue" evidence="3">
    <location>
        <position position="1"/>
    </location>
</feature>
<gene>
    <name evidence="3" type="primary">hyd</name>
</gene>
<proteinExistence type="inferred from homology"/>
<dbReference type="InterPro" id="IPR050340">
    <property type="entry name" value="Cytosolic_Fe-S_CAF"/>
</dbReference>
<organism evidence="3">
    <name type="scientific">Isotricha intestinalis</name>
    <dbReference type="NCBI Taxonomy" id="47897"/>
    <lineage>
        <taxon>Eukaryota</taxon>
        <taxon>Sar</taxon>
        <taxon>Alveolata</taxon>
        <taxon>Ciliophora</taxon>
        <taxon>Intramacronucleata</taxon>
        <taxon>Litostomatea</taxon>
        <taxon>Trichostomatia</taxon>
        <taxon>Vestibuliferida</taxon>
        <taxon>Isotrichidae</taxon>
        <taxon>Isotricha</taxon>
    </lineage>
</organism>
<dbReference type="Gene3D" id="3.40.50.1780">
    <property type="match status" value="1"/>
</dbReference>
<reference evidence="3" key="1">
    <citation type="journal article" date="2007" name="BMC Evol. Biol.">
        <title>The [FeFe] hydrogenase of Nyctotherus ovalis has a chimeric origin.</title>
        <authorList>
            <person name="Boxma B."/>
            <person name="Ricard G."/>
            <person name="van Hoek A.H.A.M."/>
            <person name="Severing E."/>
            <person name="Moon-van der Staay S.Y."/>
            <person name="van der Staay G.W.M."/>
            <person name="van Alen T.A."/>
            <person name="de Graaf R.M."/>
            <person name="Cremers G."/>
            <person name="Kwantes M."/>
            <person name="McEwan N.R."/>
            <person name="Newbold C.J."/>
            <person name="Jouany J.P."/>
            <person name="Michalowski T."/>
            <person name="Pristas P."/>
            <person name="Huynen M.A."/>
            <person name="Hackstein J.H.P."/>
        </authorList>
    </citation>
    <scope>NUCLEOTIDE SEQUENCE</scope>
</reference>
<protein>
    <submittedName>
        <fullName evidence="3">Putative [Fe]-hydrogenase</fullName>
    </submittedName>
</protein>
<dbReference type="AlphaFoldDB" id="A9DFJ4"/>
<name>A9DFJ4_9CILI</name>